<dbReference type="NCBIfam" id="NF033573">
    <property type="entry name" value="transpos_IS200"/>
    <property type="match status" value="1"/>
</dbReference>
<dbReference type="Proteomes" id="UP000593812">
    <property type="component" value="Chromosome"/>
</dbReference>
<dbReference type="SUPFAM" id="SSF143422">
    <property type="entry name" value="Transposase IS200-like"/>
    <property type="match status" value="1"/>
</dbReference>
<dbReference type="Proteomes" id="UP000503440">
    <property type="component" value="Chromosome"/>
</dbReference>
<dbReference type="Pfam" id="PF01797">
    <property type="entry name" value="Y1_Tnp"/>
    <property type="match status" value="1"/>
</dbReference>
<dbReference type="SMART" id="SM01321">
    <property type="entry name" value="Y1_Tnp"/>
    <property type="match status" value="1"/>
</dbReference>
<evidence type="ECO:0000313" key="3">
    <source>
        <dbReference type="EMBL" id="QOW41882.1"/>
    </source>
</evidence>
<dbReference type="PANTHER" id="PTHR33360">
    <property type="entry name" value="TRANSPOSASE FOR INSERTION SEQUENCE ELEMENT IS200"/>
    <property type="match status" value="1"/>
</dbReference>
<evidence type="ECO:0000259" key="1">
    <source>
        <dbReference type="SMART" id="SM01321"/>
    </source>
</evidence>
<evidence type="ECO:0000313" key="5">
    <source>
        <dbReference type="Proteomes" id="UP000593812"/>
    </source>
</evidence>
<reference evidence="3 5" key="2">
    <citation type="submission" date="2020-02" db="EMBL/GenBank/DDBJ databases">
        <title>Tigecycline-resistant Acinetobacter species from pigs and migratory birds.</title>
        <authorList>
            <person name="Chen C."/>
            <person name="Sun J."/>
            <person name="Liao X.-P."/>
            <person name="Liu Y.-H."/>
        </authorList>
    </citation>
    <scope>NUCLEOTIDE SEQUENCE [LARGE SCALE GENOMIC DNA]</scope>
    <source>
        <strain evidence="3 5">C15_T</strain>
    </source>
</reference>
<dbReference type="RefSeq" id="WP_127800966.1">
    <property type="nucleotide sequence ID" value="NZ_CP041291.1"/>
</dbReference>
<dbReference type="GO" id="GO:0004803">
    <property type="term" value="F:transposase activity"/>
    <property type="evidence" value="ECO:0007669"/>
    <property type="project" value="InterPro"/>
</dbReference>
<dbReference type="GO" id="GO:0006313">
    <property type="term" value="P:DNA transposition"/>
    <property type="evidence" value="ECO:0007669"/>
    <property type="project" value="InterPro"/>
</dbReference>
<name>A0A6C0Y3I7_9GAMM</name>
<organism evidence="2 4">
    <name type="scientific">Acinetobacter indicus</name>
    <dbReference type="NCBI Taxonomy" id="756892"/>
    <lineage>
        <taxon>Bacteria</taxon>
        <taxon>Pseudomonadati</taxon>
        <taxon>Pseudomonadota</taxon>
        <taxon>Gammaproteobacteria</taxon>
        <taxon>Moraxellales</taxon>
        <taxon>Moraxellaceae</taxon>
        <taxon>Acinetobacter</taxon>
    </lineage>
</organism>
<evidence type="ECO:0000313" key="4">
    <source>
        <dbReference type="Proteomes" id="UP000503440"/>
    </source>
</evidence>
<protein>
    <submittedName>
        <fullName evidence="2">IS200/IS605 family transposase</fullName>
    </submittedName>
</protein>
<dbReference type="EMBL" id="CP048654">
    <property type="protein sequence ID" value="QOW41882.1"/>
    <property type="molecule type" value="Genomic_DNA"/>
</dbReference>
<dbReference type="InterPro" id="IPR002686">
    <property type="entry name" value="Transposase_17"/>
</dbReference>
<dbReference type="GO" id="GO:0003677">
    <property type="term" value="F:DNA binding"/>
    <property type="evidence" value="ECO:0007669"/>
    <property type="project" value="InterPro"/>
</dbReference>
<reference evidence="2 4" key="1">
    <citation type="submission" date="2019-09" db="EMBL/GenBank/DDBJ databases">
        <title>Non-baumannii Acinetobacter spp. carrying blaNDM-1 isolated in China.</title>
        <authorList>
            <person name="Cui C."/>
            <person name="Chen C."/>
            <person name="Sun J."/>
            <person name="Liu Y."/>
        </authorList>
    </citation>
    <scope>NUCLEOTIDE SEQUENCE [LARGE SCALE GENOMIC DNA]</scope>
    <source>
        <strain evidence="2 4">B18</strain>
    </source>
</reference>
<dbReference type="AlphaFoldDB" id="A0A6C0Y3I7"/>
<dbReference type="PANTHER" id="PTHR33360:SF2">
    <property type="entry name" value="TRANSPOSASE FOR INSERTION SEQUENCE ELEMENT IS200"/>
    <property type="match status" value="1"/>
</dbReference>
<evidence type="ECO:0000313" key="2">
    <source>
        <dbReference type="EMBL" id="QIC70688.1"/>
    </source>
</evidence>
<dbReference type="InterPro" id="IPR036515">
    <property type="entry name" value="Transposase_17_sf"/>
</dbReference>
<gene>
    <name evidence="2" type="primary">tnpA</name>
    <name evidence="2" type="ORF">FSC09_09795</name>
    <name evidence="3" type="ORF">G0027_02840</name>
</gene>
<dbReference type="Gene3D" id="3.30.70.1290">
    <property type="entry name" value="Transposase IS200-like"/>
    <property type="match status" value="1"/>
</dbReference>
<accession>A0A6C0Y3I7</accession>
<proteinExistence type="predicted"/>
<sequence>MTAHPHCKYNLNFTLVLKTKDNKSFFNEAMLSRVKEIIQRLSSENDIELTGFDGHENHIKLNLLMHPNLTPSKFINSLKTVTSRYLRKEFPIQQSQFYYKERVIWDRGYCLVTSGDFGQTIDAYLANEI</sequence>
<feature type="domain" description="Transposase IS200-like" evidence="1">
    <location>
        <begin position="8"/>
        <end position="128"/>
    </location>
</feature>
<dbReference type="EMBL" id="CP044455">
    <property type="protein sequence ID" value="QIC70688.1"/>
    <property type="molecule type" value="Genomic_DNA"/>
</dbReference>